<evidence type="ECO:0000256" key="4">
    <source>
        <dbReference type="ARBA" id="ARBA00007573"/>
    </source>
</evidence>
<comment type="caution">
    <text evidence="9">The sequence shown here is derived from an EMBL/GenBank/DDBJ whole genome shotgun (WGS) entry which is preliminary data.</text>
</comment>
<gene>
    <name evidence="9" type="ORF">TcWFU_003854</name>
</gene>
<evidence type="ECO:0000313" key="9">
    <source>
        <dbReference type="EMBL" id="KAL5106157.1"/>
    </source>
</evidence>
<keyword evidence="6" id="KW-0963">Cytoplasm</keyword>
<evidence type="ECO:0000256" key="2">
    <source>
        <dbReference type="ARBA" id="ARBA00004496"/>
    </source>
</evidence>
<organism evidence="9 10">
    <name type="scientific">Taenia crassiceps</name>
    <dbReference type="NCBI Taxonomy" id="6207"/>
    <lineage>
        <taxon>Eukaryota</taxon>
        <taxon>Metazoa</taxon>
        <taxon>Spiralia</taxon>
        <taxon>Lophotrochozoa</taxon>
        <taxon>Platyhelminthes</taxon>
        <taxon>Cestoda</taxon>
        <taxon>Eucestoda</taxon>
        <taxon>Cyclophyllidea</taxon>
        <taxon>Taeniidae</taxon>
        <taxon>Taenia</taxon>
    </lineage>
</organism>
<keyword evidence="7" id="KW-0819">tRNA processing</keyword>
<comment type="subcellular location">
    <subcellularLocation>
        <location evidence="2">Cytoplasm</location>
    </subcellularLocation>
    <subcellularLocation>
        <location evidence="1">Nucleus</location>
    </subcellularLocation>
</comment>
<evidence type="ECO:0000256" key="1">
    <source>
        <dbReference type="ARBA" id="ARBA00004123"/>
    </source>
</evidence>
<protein>
    <recommendedName>
        <fullName evidence="5">Elongator complex protein 4</fullName>
    </recommendedName>
</protein>
<dbReference type="Pfam" id="PF05625">
    <property type="entry name" value="PAXNEB"/>
    <property type="match status" value="1"/>
</dbReference>
<evidence type="ECO:0000256" key="5">
    <source>
        <dbReference type="ARBA" id="ARBA00020265"/>
    </source>
</evidence>
<dbReference type="InterPro" id="IPR027417">
    <property type="entry name" value="P-loop_NTPase"/>
</dbReference>
<evidence type="ECO:0000313" key="10">
    <source>
        <dbReference type="Proteomes" id="UP001651158"/>
    </source>
</evidence>
<comment type="pathway">
    <text evidence="3">tRNA modification; 5-methoxycarbonylmethyl-2-thiouridine-tRNA biosynthesis.</text>
</comment>
<dbReference type="EMBL" id="JAKROA010000006">
    <property type="protein sequence ID" value="KAL5106157.1"/>
    <property type="molecule type" value="Genomic_DNA"/>
</dbReference>
<keyword evidence="10" id="KW-1185">Reference proteome</keyword>
<evidence type="ECO:0000256" key="6">
    <source>
        <dbReference type="ARBA" id="ARBA00022490"/>
    </source>
</evidence>
<dbReference type="PANTHER" id="PTHR12896:SF1">
    <property type="entry name" value="ELONGATOR COMPLEX PROTEIN 4"/>
    <property type="match status" value="1"/>
</dbReference>
<name>A0ABR4Q9C1_9CEST</name>
<sequence length="327" mass="36890">MNQECFVTGSGLSAFDNLIVEDVHRTYIRYFQKLFVAQGLVYRHNVCFISPLDRIEAFLKDTPNICHTGVETPPNDQLVIAWRYQNLPTSKMVPLSVNKKSLSNDFDMTSTLDLAEFASIPTLISCEFGINPFSSLEENLMKVLEHIEKIVHCERPAVYRIVIDSIASPLWGRRPRNLQACLANFMARLRLLLRYSFHVAYITVSKLALQESGTESRWMSYTDYAFEVTGFDGLEASGNVTANPLYDEYNGLLGVLKLPSVSGINLEPIARPLTLEWAFKVKRKQFILKYLNLPPCLLETVSRSNVATPHPHCTTAADSGGDSRLDF</sequence>
<comment type="similarity">
    <text evidence="4">Belongs to the ELP4 family.</text>
</comment>
<reference evidence="9 10" key="1">
    <citation type="journal article" date="2022" name="Front. Cell. Infect. Microbiol.">
        <title>The Genomes of Two Strains of Taenia crassiceps the Animal Model for the Study of Human Cysticercosis.</title>
        <authorList>
            <person name="Bobes R.J."/>
            <person name="Estrada K."/>
            <person name="Rios-Valencia D.G."/>
            <person name="Calderon-Gallegos A."/>
            <person name="de la Torre P."/>
            <person name="Carrero J.C."/>
            <person name="Sanchez-Flores A."/>
            <person name="Laclette J.P."/>
        </authorList>
    </citation>
    <scope>NUCLEOTIDE SEQUENCE [LARGE SCALE GENOMIC DNA]</scope>
    <source>
        <strain evidence="9">WFUcys</strain>
    </source>
</reference>
<dbReference type="InterPro" id="IPR008728">
    <property type="entry name" value="Elongator_complex_protein_4"/>
</dbReference>
<evidence type="ECO:0000256" key="7">
    <source>
        <dbReference type="ARBA" id="ARBA00022694"/>
    </source>
</evidence>
<dbReference type="PANTHER" id="PTHR12896">
    <property type="entry name" value="PAX6 NEIGHBOR PROTEIN PAXNEB"/>
    <property type="match status" value="1"/>
</dbReference>
<evidence type="ECO:0000256" key="8">
    <source>
        <dbReference type="ARBA" id="ARBA00023242"/>
    </source>
</evidence>
<accession>A0ABR4Q9C1</accession>
<dbReference type="Gene3D" id="3.40.50.300">
    <property type="entry name" value="P-loop containing nucleotide triphosphate hydrolases"/>
    <property type="match status" value="1"/>
</dbReference>
<keyword evidence="8" id="KW-0539">Nucleus</keyword>
<evidence type="ECO:0000256" key="3">
    <source>
        <dbReference type="ARBA" id="ARBA00005043"/>
    </source>
</evidence>
<dbReference type="Proteomes" id="UP001651158">
    <property type="component" value="Unassembled WGS sequence"/>
</dbReference>
<proteinExistence type="inferred from homology"/>